<dbReference type="AlphaFoldDB" id="A0AAU7BEK6"/>
<gene>
    <name evidence="1" type="ORF">ABH853_21080</name>
</gene>
<sequence length="726" mass="79289">MNLDDIFGYIGELPRWVPFKLVYNTKRKKHDKVPDNGRHGLATTDPMDWRPLLEAIKTAKEGFGLSGVGLVMTGGIEVDGLTLVGFDFDGVDKDKFDLPFETYTELSPSGKGIRAFAWAPSSWCKQYQDSADTHPPHCEHAEIYIGTAPRFLTVTFIPVQQLEFKELDEDDLKVLVSWGMKPYVEKVEPSIAPDTAGKPADLTRVRLTDDQKQLVDGTFKGDKSKTMQGLIIRLLDSNLSNEDVFATLVQTPALWAYLLSHRSEDETKALKFAHDEISKAYPLSMAGKREALTAYNENWKPTTNAVSKDSETVAYPTPYPGIMDEVVKAALEVAHKPQPQLTMLAVLIASASLCGSFYALASGCRLNLYGIGVLPTAGGKNQPQQLTKKLAAQGNVKIISAPASGEALEDDLLSHIGTYCVVDEIGHLLALTNARDAKAWHVSLMRKILDLYAAGADDNYYQRGKAGKPGRAIPNPALNLIGFTTPGVLAQALTLADIENGLCGRLLWVVSDDMPKNRRIRKPFVMPKSFSSAATRIKVNLASSSLANGAPVLVDIHPNADALLDTLNDEFDLIGRGVGAPHERALCARSLENVEHISGVLAVLDDPDKPVITTAHVEWAAQFVRASNKAVLGYVESELHSGGEQKNAAILLQMISDGETKPRSTSEVAACKAGWTPRSALLRRSKMGADREFEPAIRLLVKRGEIVEWEFGGSKLQVLRLRGDDE</sequence>
<accession>A0AAU7BEK6</accession>
<evidence type="ECO:0000313" key="1">
    <source>
        <dbReference type="EMBL" id="XBG30965.1"/>
    </source>
</evidence>
<dbReference type="EMBL" id="CP157179">
    <property type="protein sequence ID" value="XBG30965.1"/>
    <property type="molecule type" value="Genomic_DNA"/>
</dbReference>
<organism evidence="1">
    <name type="scientific">Pseudomonas sp. 13.2</name>
    <dbReference type="NCBI Taxonomy" id="3144665"/>
    <lineage>
        <taxon>Bacteria</taxon>
        <taxon>Pseudomonadati</taxon>
        <taxon>Pseudomonadota</taxon>
        <taxon>Gammaproteobacteria</taxon>
        <taxon>Pseudomonadales</taxon>
        <taxon>Pseudomonadaceae</taxon>
        <taxon>Pseudomonas</taxon>
    </lineage>
</organism>
<reference evidence="1" key="2">
    <citation type="submission" date="2024-05" db="EMBL/GenBank/DDBJ databases">
        <authorList>
            <person name="Mellies J."/>
            <person name="Newton I."/>
        </authorList>
    </citation>
    <scope>NUCLEOTIDE SEQUENCE</scope>
    <source>
        <strain evidence="1">13.2</strain>
    </source>
</reference>
<protein>
    <submittedName>
        <fullName evidence="1">DUF3987 domain-containing protein</fullName>
    </submittedName>
</protein>
<reference evidence="1" key="1">
    <citation type="journal article" date="2019" name="Microbiol. Resour. Announc.">
        <title>Draft Genome Sequences of Five Environmental Bacterial Isolates That Degrade Polyethylene Terephthalate Plastic.</title>
        <authorList>
            <person name="Leon-Zayas R."/>
            <person name="Roberts C."/>
            <person name="Vague M."/>
            <person name="Mellies J.L."/>
        </authorList>
    </citation>
    <scope>NUCLEOTIDE SEQUENCE</scope>
    <source>
        <strain evidence="1">13.2</strain>
    </source>
</reference>
<proteinExistence type="predicted"/>
<dbReference type="Pfam" id="PF13148">
    <property type="entry name" value="DUF3987"/>
    <property type="match status" value="1"/>
</dbReference>
<name>A0AAU7BEK6_9PSED</name>
<dbReference type="InterPro" id="IPR025048">
    <property type="entry name" value="DUF3987"/>
</dbReference>